<evidence type="ECO:0000313" key="1">
    <source>
        <dbReference type="EMBL" id="AGY47031.1"/>
    </source>
</evidence>
<reference evidence="1 2" key="1">
    <citation type="journal article" date="2013" name="Genome Announc.">
        <title>Complete Genome of Bacillus subtilis Myophage CampHawk.</title>
        <authorList>
            <person name="Ritz M.P."/>
            <person name="Perl A.L."/>
            <person name="Colquhoun J.M."/>
            <person name="Chamakura K.R."/>
            <person name="Kuty Everett G.F."/>
        </authorList>
    </citation>
    <scope>NUCLEOTIDE SEQUENCE [LARGE SCALE GENOMIC DNA]</scope>
</reference>
<gene>
    <name evidence="1" type="ORF">CampHawk_153</name>
</gene>
<protein>
    <submittedName>
        <fullName evidence="1">Uncharacterized protein</fullName>
    </submittedName>
</protein>
<dbReference type="EMBL" id="KF669649">
    <property type="protein sequence ID" value="AGY47031.1"/>
    <property type="molecule type" value="Genomic_DNA"/>
</dbReference>
<keyword evidence="2" id="KW-1185">Reference proteome</keyword>
<dbReference type="GeneID" id="17526700"/>
<dbReference type="KEGG" id="vg:17526700"/>
<organism evidence="1 2">
    <name type="scientific">Bacillus phage CampHawk</name>
    <dbReference type="NCBI Taxonomy" id="1406783"/>
    <lineage>
        <taxon>Viruses</taxon>
        <taxon>Duplodnaviria</taxon>
        <taxon>Heunggongvirae</taxon>
        <taxon>Uroviricota</taxon>
        <taxon>Caudoviricetes</taxon>
        <taxon>Herelleviridae</taxon>
        <taxon>Spounavirinae</taxon>
        <taxon>Okubovirus</taxon>
        <taxon>Okubovirus camphawk</taxon>
    </lineage>
</organism>
<evidence type="ECO:0000313" key="2">
    <source>
        <dbReference type="Proteomes" id="UP000017646"/>
    </source>
</evidence>
<accession>U5PTH4</accession>
<sequence>MELEVQLLDRESDFIATICDADKMLAASEEYMNFYRSGATVEKVLQHYDWMQEYGDLVDSVNTKLTLFMAKNRAEV</sequence>
<dbReference type="RefSeq" id="YP_008770087.1">
    <property type="nucleotide sequence ID" value="NC_022761.1"/>
</dbReference>
<dbReference type="Proteomes" id="UP000017646">
    <property type="component" value="Segment"/>
</dbReference>
<name>U5PTH4_9CAUD</name>
<proteinExistence type="predicted"/>